<gene>
    <name evidence="1" type="ORF">IQ260_19920</name>
</gene>
<dbReference type="InterPro" id="IPR014951">
    <property type="entry name" value="DUF1822"/>
</dbReference>
<keyword evidence="2" id="KW-1185">Reference proteome</keyword>
<sequence>MSIDASNSDNSFKPITTKTIMLSPTSTQWAADICQTVTDLDDQWQSFMRALAIAGFEQWLNESSTPLIMTYPRTAAPQTDTHVQVGDFRLCILPMGTLQDEQVRIPAAAVTSRDKAHLYVLVEVHEEIDQVHVGPGLRHDQLSNLLPQHADGESYVVPVEQFTVRPEKLLWYLSCLEPEAIIPAVETAPVPSPIKAIINTGIWLQGQLDTVAEQLAWQFIPSLTPSYGLRGSEMRDSEKPTEKLVPILETLKRQGVEIPTEAVGACKSISVGETVCQVYTLLWELPETHEWSLFVLVGPAGDQPLPVGMELQVSEQAVVMSRSELRHDSVTTFLYIQVIGNLDEQFTVEIGAPDGETLTLPAFGFESVV</sequence>
<proteinExistence type="predicted"/>
<dbReference type="AlphaFoldDB" id="A0A929F7U3"/>
<comment type="caution">
    <text evidence="1">The sequence shown here is derived from an EMBL/GenBank/DDBJ whole genome shotgun (WGS) entry which is preliminary data.</text>
</comment>
<protein>
    <submittedName>
        <fullName evidence="1">DUF1822 family protein</fullName>
    </submittedName>
</protein>
<accession>A0A929F7U3</accession>
<dbReference type="Proteomes" id="UP000615026">
    <property type="component" value="Unassembled WGS sequence"/>
</dbReference>
<dbReference type="Pfam" id="PF08852">
    <property type="entry name" value="DUF1822"/>
    <property type="match status" value="1"/>
</dbReference>
<evidence type="ECO:0000313" key="2">
    <source>
        <dbReference type="Proteomes" id="UP000615026"/>
    </source>
</evidence>
<dbReference type="EMBL" id="JADEXP010000214">
    <property type="protein sequence ID" value="MBE9068915.1"/>
    <property type="molecule type" value="Genomic_DNA"/>
</dbReference>
<evidence type="ECO:0000313" key="1">
    <source>
        <dbReference type="EMBL" id="MBE9068915.1"/>
    </source>
</evidence>
<dbReference type="RefSeq" id="WP_193994838.1">
    <property type="nucleotide sequence ID" value="NZ_JADEXP010000214.1"/>
</dbReference>
<reference evidence="1" key="1">
    <citation type="submission" date="2020-10" db="EMBL/GenBank/DDBJ databases">
        <authorList>
            <person name="Castelo-Branco R."/>
            <person name="Eusebio N."/>
            <person name="Adriana R."/>
            <person name="Vieira A."/>
            <person name="Brugerolle De Fraissinette N."/>
            <person name="Rezende De Castro R."/>
            <person name="Schneider M.P."/>
            <person name="Vasconcelos V."/>
            <person name="Leao P.N."/>
        </authorList>
    </citation>
    <scope>NUCLEOTIDE SEQUENCE</scope>
    <source>
        <strain evidence="1">LEGE 11479</strain>
    </source>
</reference>
<organism evidence="1 2">
    <name type="scientific">Leptolyngbya cf. ectocarpi LEGE 11479</name>
    <dbReference type="NCBI Taxonomy" id="1828722"/>
    <lineage>
        <taxon>Bacteria</taxon>
        <taxon>Bacillati</taxon>
        <taxon>Cyanobacteriota</taxon>
        <taxon>Cyanophyceae</taxon>
        <taxon>Leptolyngbyales</taxon>
        <taxon>Leptolyngbyaceae</taxon>
        <taxon>Leptolyngbya group</taxon>
        <taxon>Leptolyngbya</taxon>
    </lineage>
</organism>
<name>A0A929F7U3_LEPEC</name>